<dbReference type="InterPro" id="IPR013341">
    <property type="entry name" value="Mandelate_racemase_N_dom"/>
</dbReference>
<dbReference type="Pfam" id="PF13378">
    <property type="entry name" value="MR_MLE_C"/>
    <property type="match status" value="1"/>
</dbReference>
<dbReference type="GO" id="GO:0008872">
    <property type="term" value="F:glucarate dehydratase activity"/>
    <property type="evidence" value="ECO:0007669"/>
    <property type="project" value="UniProtKB-EC"/>
</dbReference>
<dbReference type="Gene3D" id="3.20.20.120">
    <property type="entry name" value="Enolase-like C-terminal domain"/>
    <property type="match status" value="1"/>
</dbReference>
<dbReference type="SUPFAM" id="SSF51604">
    <property type="entry name" value="Enolase C-terminal domain-like"/>
    <property type="match status" value="1"/>
</dbReference>
<dbReference type="CDD" id="cd03316">
    <property type="entry name" value="MR_like"/>
    <property type="match status" value="1"/>
</dbReference>
<gene>
    <name evidence="5" type="ORF">GCM10009021_27980</name>
</gene>
<dbReference type="InterPro" id="IPR029065">
    <property type="entry name" value="Enolase_C-like"/>
</dbReference>
<keyword evidence="5" id="KW-0413">Isomerase</keyword>
<dbReference type="EC" id="4.2.1.40" evidence="3"/>
<evidence type="ECO:0000256" key="3">
    <source>
        <dbReference type="ARBA" id="ARBA00011973"/>
    </source>
</evidence>
<comment type="pathway">
    <text evidence="2">Carbohydrate acid metabolism; D-glucarate degradation; 2,5-dioxopentanoate from D-glucarate: step 1/2.</text>
</comment>
<dbReference type="InterPro" id="IPR029017">
    <property type="entry name" value="Enolase-like_N"/>
</dbReference>
<name>A0A830GDL6_9EURY</name>
<evidence type="ECO:0000313" key="5">
    <source>
        <dbReference type="EMBL" id="GGN24577.1"/>
    </source>
</evidence>
<dbReference type="PANTHER" id="PTHR48080:SF4">
    <property type="entry name" value="GLUCARATE DEHYDRATASE"/>
    <property type="match status" value="1"/>
</dbReference>
<dbReference type="Proteomes" id="UP000608850">
    <property type="component" value="Unassembled WGS sequence"/>
</dbReference>
<evidence type="ECO:0000259" key="4">
    <source>
        <dbReference type="SMART" id="SM00922"/>
    </source>
</evidence>
<dbReference type="SFLD" id="SFLDS00001">
    <property type="entry name" value="Enolase"/>
    <property type="match status" value="1"/>
</dbReference>
<proteinExistence type="predicted"/>
<sequence length="397" mass="43767">MLFAYTISCVEITDITATTVDVPLRELDETLGIGPYVTNHGQVESMERVLVRVDTDEGLTGWGEMRVFLSPRATEAIIEDGIGPLVIGQSPFETERLRRQVFIEYTNIELFFAAVETACWDIVGQAVGKPVYELLGGWSAPEQTTARNRDAADAEPAAEQEIEFAFCLGILPPEESRVKAREALDAGFSVLKTKAGQNWKQDVERIRAMHDEVDGELEFRLDPNQGWTVDQAIRVGAALEDSGIYLQYMEQPIRTNAHQQLSNLTSRLRQPIAPNEDTYIPHNLRSLIEAGAMDIAVLDLTPAGGIGGLRQQAAIVEDAGIPFTHHCAFDLGIRTAVILHAAHGIPGFSLPPDTTYYAWEGDVIESPFEVTNGRIRVPDEPGLGIDVDQDAVERFQI</sequence>
<dbReference type="AlphaFoldDB" id="A0A830GDL6"/>
<dbReference type="InterPro" id="IPR036849">
    <property type="entry name" value="Enolase-like_C_sf"/>
</dbReference>
<comment type="catalytic activity">
    <reaction evidence="1">
        <text>D-glucarate = 5-dehydro-4-deoxy-D-glucarate + H2O</text>
        <dbReference type="Rhea" id="RHEA:14573"/>
        <dbReference type="ChEBI" id="CHEBI:15377"/>
        <dbReference type="ChEBI" id="CHEBI:30612"/>
        <dbReference type="ChEBI" id="CHEBI:42819"/>
        <dbReference type="EC" id="4.2.1.40"/>
    </reaction>
</comment>
<protein>
    <recommendedName>
        <fullName evidence="3">glucarate dehydratase</fullName>
        <ecNumber evidence="3">4.2.1.40</ecNumber>
    </recommendedName>
</protein>
<keyword evidence="6" id="KW-1185">Reference proteome</keyword>
<dbReference type="InterPro" id="IPR013342">
    <property type="entry name" value="Mandelate_racemase_C"/>
</dbReference>
<reference evidence="5 6" key="1">
    <citation type="journal article" date="2019" name="Int. J. Syst. Evol. Microbiol.">
        <title>The Global Catalogue of Microorganisms (GCM) 10K type strain sequencing project: providing services to taxonomists for standard genome sequencing and annotation.</title>
        <authorList>
            <consortium name="The Broad Institute Genomics Platform"/>
            <consortium name="The Broad Institute Genome Sequencing Center for Infectious Disease"/>
            <person name="Wu L."/>
            <person name="Ma J."/>
        </authorList>
    </citation>
    <scope>NUCLEOTIDE SEQUENCE [LARGE SCALE GENOMIC DNA]</scope>
    <source>
        <strain evidence="5 6">JCM 16331</strain>
    </source>
</reference>
<dbReference type="EMBL" id="BMOQ01000008">
    <property type="protein sequence ID" value="GGN24577.1"/>
    <property type="molecule type" value="Genomic_DNA"/>
</dbReference>
<evidence type="ECO:0000256" key="1">
    <source>
        <dbReference type="ARBA" id="ARBA00001426"/>
    </source>
</evidence>
<dbReference type="Pfam" id="PF02746">
    <property type="entry name" value="MR_MLE_N"/>
    <property type="match status" value="1"/>
</dbReference>
<feature type="domain" description="Mandelate racemase/muconate lactonizing enzyme C-terminal" evidence="4">
    <location>
        <begin position="173"/>
        <end position="271"/>
    </location>
</feature>
<comment type="caution">
    <text evidence="5">The sequence shown here is derived from an EMBL/GenBank/DDBJ whole genome shotgun (WGS) entry which is preliminary data.</text>
</comment>
<evidence type="ECO:0000313" key="6">
    <source>
        <dbReference type="Proteomes" id="UP000608850"/>
    </source>
</evidence>
<dbReference type="Gene3D" id="3.30.390.10">
    <property type="entry name" value="Enolase-like, N-terminal domain"/>
    <property type="match status" value="1"/>
</dbReference>
<evidence type="ECO:0000256" key="2">
    <source>
        <dbReference type="ARBA" id="ARBA00005183"/>
    </source>
</evidence>
<dbReference type="SMART" id="SM00922">
    <property type="entry name" value="MR_MLE"/>
    <property type="match status" value="1"/>
</dbReference>
<organism evidence="5 6">
    <name type="scientific">Halarchaeum nitratireducens</name>
    <dbReference type="NCBI Taxonomy" id="489913"/>
    <lineage>
        <taxon>Archaea</taxon>
        <taxon>Methanobacteriati</taxon>
        <taxon>Methanobacteriota</taxon>
        <taxon>Stenosarchaea group</taxon>
        <taxon>Halobacteria</taxon>
        <taxon>Halobacteriales</taxon>
        <taxon>Halobacteriaceae</taxon>
    </lineage>
</organism>
<dbReference type="GO" id="GO:0016853">
    <property type="term" value="F:isomerase activity"/>
    <property type="evidence" value="ECO:0007669"/>
    <property type="project" value="UniProtKB-KW"/>
</dbReference>
<dbReference type="SUPFAM" id="SSF54826">
    <property type="entry name" value="Enolase N-terminal domain-like"/>
    <property type="match status" value="1"/>
</dbReference>
<dbReference type="InterPro" id="IPR034593">
    <property type="entry name" value="DgoD-like"/>
</dbReference>
<dbReference type="PANTHER" id="PTHR48080">
    <property type="entry name" value="D-GALACTONATE DEHYDRATASE-RELATED"/>
    <property type="match status" value="1"/>
</dbReference>
<accession>A0A830GDL6</accession>